<sequence>MDVDSEIPPPLPDDPRSQFLCLTILGYRKQSLSEEEYRHYMTQVSASLTRDLMVKYGIKRWTMVHNTSQTRQLMSLLMDPQMANVADYDCFSQVVFKDINDYKKMKEDRWYKEHLVGDHEKFADTTRSKMTIGWITEIIKDGKVVESVQG</sequence>
<dbReference type="InterPro" id="IPR011008">
    <property type="entry name" value="Dimeric_a/b-barrel"/>
</dbReference>
<comment type="caution">
    <text evidence="3">The sequence shown here is derived from an EMBL/GenBank/DDBJ whole genome shotgun (WGS) entry which is preliminary data.</text>
</comment>
<dbReference type="Proteomes" id="UP001240678">
    <property type="component" value="Unassembled WGS sequence"/>
</dbReference>
<dbReference type="EMBL" id="MOOE01000040">
    <property type="protein sequence ID" value="KAK1503161.1"/>
    <property type="molecule type" value="Genomic_DNA"/>
</dbReference>
<evidence type="ECO:0000313" key="3">
    <source>
        <dbReference type="EMBL" id="KAK1503161.1"/>
    </source>
</evidence>
<organism evidence="3 4">
    <name type="scientific">Colletotrichum costaricense</name>
    <dbReference type="NCBI Taxonomy" id="1209916"/>
    <lineage>
        <taxon>Eukaryota</taxon>
        <taxon>Fungi</taxon>
        <taxon>Dikarya</taxon>
        <taxon>Ascomycota</taxon>
        <taxon>Pezizomycotina</taxon>
        <taxon>Sordariomycetes</taxon>
        <taxon>Hypocreomycetidae</taxon>
        <taxon>Glomerellales</taxon>
        <taxon>Glomerellaceae</taxon>
        <taxon>Colletotrichum</taxon>
        <taxon>Colletotrichum acutatum species complex</taxon>
    </lineage>
</organism>
<protein>
    <recommendedName>
        <fullName evidence="2">EthD domain-containing protein</fullName>
    </recommendedName>
</protein>
<reference evidence="3 4" key="1">
    <citation type="submission" date="2016-10" db="EMBL/GenBank/DDBJ databases">
        <title>The genome sequence of Colletotrichum fioriniae PJ7.</title>
        <authorList>
            <person name="Baroncelli R."/>
        </authorList>
    </citation>
    <scope>NUCLEOTIDE SEQUENCE [LARGE SCALE GENOMIC DNA]</scope>
    <source>
        <strain evidence="3 4">IMI 309622</strain>
    </source>
</reference>
<evidence type="ECO:0000259" key="2">
    <source>
        <dbReference type="Pfam" id="PF07110"/>
    </source>
</evidence>
<comment type="similarity">
    <text evidence="1">Belongs to the tpcK family.</text>
</comment>
<evidence type="ECO:0000256" key="1">
    <source>
        <dbReference type="ARBA" id="ARBA00005986"/>
    </source>
</evidence>
<accession>A0AAI9YEG5</accession>
<dbReference type="RefSeq" id="XP_060304243.1">
    <property type="nucleotide sequence ID" value="XM_060465214.1"/>
</dbReference>
<proteinExistence type="inferred from homology"/>
<name>A0AAI9YEG5_9PEZI</name>
<dbReference type="Gene3D" id="3.30.70.100">
    <property type="match status" value="1"/>
</dbReference>
<dbReference type="GO" id="GO:0016491">
    <property type="term" value="F:oxidoreductase activity"/>
    <property type="evidence" value="ECO:0007669"/>
    <property type="project" value="InterPro"/>
</dbReference>
<feature type="domain" description="EthD" evidence="2">
    <location>
        <begin position="29"/>
        <end position="125"/>
    </location>
</feature>
<dbReference type="Pfam" id="PF07110">
    <property type="entry name" value="EthD"/>
    <property type="match status" value="1"/>
</dbReference>
<dbReference type="InterPro" id="IPR009799">
    <property type="entry name" value="EthD_dom"/>
</dbReference>
<dbReference type="GeneID" id="85348761"/>
<dbReference type="SUPFAM" id="SSF54909">
    <property type="entry name" value="Dimeric alpha+beta barrel"/>
    <property type="match status" value="1"/>
</dbReference>
<evidence type="ECO:0000313" key="4">
    <source>
        <dbReference type="Proteomes" id="UP001240678"/>
    </source>
</evidence>
<gene>
    <name evidence="3" type="ORF">CCOS01_17080</name>
</gene>
<dbReference type="AlphaFoldDB" id="A0AAI9YEG5"/>
<keyword evidence="4" id="KW-1185">Reference proteome</keyword>